<comment type="caution">
    <text evidence="2">The sequence shown here is derived from an EMBL/GenBank/DDBJ whole genome shotgun (WGS) entry which is preliminary data.</text>
</comment>
<evidence type="ECO:0000256" key="1">
    <source>
        <dbReference type="SAM" id="Phobius"/>
    </source>
</evidence>
<proteinExistence type="predicted"/>
<keyword evidence="1" id="KW-0812">Transmembrane</keyword>
<dbReference type="Proteomes" id="UP001168540">
    <property type="component" value="Unassembled WGS sequence"/>
</dbReference>
<dbReference type="Pfam" id="PF11137">
    <property type="entry name" value="DUF2909"/>
    <property type="match status" value="1"/>
</dbReference>
<name>A0ABT7XLL5_9NEIS</name>
<keyword evidence="3" id="KW-1185">Reference proteome</keyword>
<evidence type="ECO:0000313" key="2">
    <source>
        <dbReference type="EMBL" id="MDN0074672.1"/>
    </source>
</evidence>
<organism evidence="2 3">
    <name type="scientific">Crenobacter oryzisoli</name>
    <dbReference type="NCBI Taxonomy" id="3056844"/>
    <lineage>
        <taxon>Bacteria</taxon>
        <taxon>Pseudomonadati</taxon>
        <taxon>Pseudomonadota</taxon>
        <taxon>Betaproteobacteria</taxon>
        <taxon>Neisseriales</taxon>
        <taxon>Neisseriaceae</taxon>
        <taxon>Crenobacter</taxon>
    </lineage>
</organism>
<evidence type="ECO:0000313" key="3">
    <source>
        <dbReference type="Proteomes" id="UP001168540"/>
    </source>
</evidence>
<reference evidence="2" key="1">
    <citation type="submission" date="2023-06" db="EMBL/GenBank/DDBJ databases">
        <authorList>
            <person name="Zhang S."/>
        </authorList>
    </citation>
    <scope>NUCLEOTIDE SEQUENCE</scope>
    <source>
        <strain evidence="2">SG2303</strain>
    </source>
</reference>
<gene>
    <name evidence="2" type="ORF">QU481_07170</name>
</gene>
<sequence length="65" mass="7205">MKLFVMLMLFAIVLTLFWGLTGVLKGTPGSTRAVRSLTLRIGLSLGLFLLLLIGGWLGWWHPHAL</sequence>
<dbReference type="EMBL" id="JAUEDK010000009">
    <property type="protein sequence ID" value="MDN0074672.1"/>
    <property type="molecule type" value="Genomic_DNA"/>
</dbReference>
<accession>A0ABT7XLL5</accession>
<protein>
    <submittedName>
        <fullName evidence="2">DUF2909 family protein</fullName>
    </submittedName>
</protein>
<keyword evidence="1" id="KW-0472">Membrane</keyword>
<feature type="transmembrane region" description="Helical" evidence="1">
    <location>
        <begin position="41"/>
        <end position="60"/>
    </location>
</feature>
<keyword evidence="1" id="KW-1133">Transmembrane helix</keyword>
<dbReference type="RefSeq" id="WP_289829247.1">
    <property type="nucleotide sequence ID" value="NZ_JAUEDK010000009.1"/>
</dbReference>
<dbReference type="InterPro" id="IPR021313">
    <property type="entry name" value="DUF2909"/>
</dbReference>